<proteinExistence type="inferred from homology"/>
<dbReference type="GO" id="GO:1990044">
    <property type="term" value="P:protein localization to lipid droplet"/>
    <property type="evidence" value="ECO:0007669"/>
    <property type="project" value="Ensembl"/>
</dbReference>
<dbReference type="FunCoup" id="A0A6P5LYI6">
    <property type="interactions" value="1716"/>
</dbReference>
<dbReference type="GO" id="GO:0043130">
    <property type="term" value="F:ubiquitin binding"/>
    <property type="evidence" value="ECO:0007669"/>
    <property type="project" value="InterPro"/>
</dbReference>
<evidence type="ECO:0000256" key="3">
    <source>
        <dbReference type="ARBA" id="ARBA00022677"/>
    </source>
</evidence>
<dbReference type="AlphaFoldDB" id="A0A6P5LYI6"/>
<dbReference type="GO" id="GO:0005811">
    <property type="term" value="C:lipid droplet"/>
    <property type="evidence" value="ECO:0007669"/>
    <property type="project" value="UniProtKB-SubCell"/>
</dbReference>
<dbReference type="SUPFAM" id="SSF69593">
    <property type="entry name" value="Glycerol-3-phosphate (1)-acyltransferase"/>
    <property type="match status" value="1"/>
</dbReference>
<evidence type="ECO:0000259" key="12">
    <source>
        <dbReference type="PROSITE" id="PS51140"/>
    </source>
</evidence>
<dbReference type="GO" id="GO:0140042">
    <property type="term" value="P:lipid droplet formation"/>
    <property type="evidence" value="ECO:0007669"/>
    <property type="project" value="Ensembl"/>
</dbReference>
<evidence type="ECO:0000256" key="1">
    <source>
        <dbReference type="ARBA" id="ARBA00004406"/>
    </source>
</evidence>
<dbReference type="InterPro" id="IPR048056">
    <property type="entry name" value="AUP1_CUE"/>
</dbReference>
<evidence type="ECO:0000256" key="5">
    <source>
        <dbReference type="ARBA" id="ARBA00023136"/>
    </source>
</evidence>
<dbReference type="GO" id="GO:0005789">
    <property type="term" value="C:endoplasmic reticulum membrane"/>
    <property type="evidence" value="ECO:0007669"/>
    <property type="project" value="UniProtKB-SubCell"/>
</dbReference>
<dbReference type="PANTHER" id="PTHR15486">
    <property type="entry name" value="ANCIENT UBIQUITOUS PROTEIN"/>
    <property type="match status" value="1"/>
</dbReference>
<dbReference type="GeneID" id="110221087"/>
<dbReference type="InterPro" id="IPR003892">
    <property type="entry name" value="CUE"/>
</dbReference>
<comment type="function">
    <text evidence="9">Plays a role in the translocation of terminally misfolded proteins from the endoplasmic reticulum lumen to the cytoplasm and their degradation by the proteasome. Plays a role in lipid droplet formation. Induces lipid droplet clustering. Recruits ubiquitin-conjugating enzyme UBE2G2 to lipid droplets which facilitates its interaction with ubiquitin ligases AMFR/gp78 and RNF139/TRC8, leading to sterol-induced ubiquitination of HMGCR and its subsequent proteasomal degradation. Also required for the degradation of INSIG1, SREBF1 and SREBF2. Plays a role in regulating assembly and secretion of very low density lipoprotein particles and stability of apolipoprotein APOB.</text>
</comment>
<dbReference type="GO" id="GO:0031625">
    <property type="term" value="F:ubiquitin protein ligase binding"/>
    <property type="evidence" value="ECO:0007669"/>
    <property type="project" value="Ensembl"/>
</dbReference>
<gene>
    <name evidence="14" type="primary">AUP1</name>
</gene>
<protein>
    <recommendedName>
        <fullName evidence="7">Lipid droplet-regulating VLDL assembly factor AUP1</fullName>
    </recommendedName>
    <alternativeName>
        <fullName evidence="8">Ancient ubiquitous protein 1</fullName>
    </alternativeName>
</protein>
<dbReference type="InParanoid" id="A0A6P5LYI6"/>
<dbReference type="GO" id="GO:0031624">
    <property type="term" value="F:ubiquitin conjugating enzyme binding"/>
    <property type="evidence" value="ECO:0007669"/>
    <property type="project" value="Ensembl"/>
</dbReference>
<keyword evidence="5 11" id="KW-0472">Membrane</keyword>
<dbReference type="FunFam" id="1.10.8.10:FF:000049">
    <property type="entry name" value="ancient ubiquitous protein 1 isoform X2"/>
    <property type="match status" value="1"/>
</dbReference>
<keyword evidence="3" id="KW-0551">Lipid droplet</keyword>
<dbReference type="GO" id="GO:0005776">
    <property type="term" value="C:autophagosome"/>
    <property type="evidence" value="ECO:0007669"/>
    <property type="project" value="Ensembl"/>
</dbReference>
<dbReference type="CTD" id="550"/>
<keyword evidence="11" id="KW-1133">Transmembrane helix</keyword>
<feature type="domain" description="CUE" evidence="12">
    <location>
        <begin position="423"/>
        <end position="465"/>
    </location>
</feature>
<sequence>MAPRRPGPYPRGSALRADWANEDRPGVTIPTHLGSCSSPAGVGGGLRCMPGGVVPSQLPTFRDPQSCAVRRATRGVCWEFWALQPRGLAPKGQALAFPGARAAGRGLSWRRGLGGPEAVTAAAAAMEPSPAPGPERLFDSHRLPSDGFLLLALLLYAPVGLCLLVLRLFLGLHVFLVSCALPDSVLRRFVVRAMCAVLGFVVRQEAPRLRDPSVRVFISNHVTPFDHNMVNLLTSCSTPLINSPPGFVCWSRGFVELDGSGELVESLKRFCSSRGNPPAPLLLFPEEEATNGREGLLRFSSWPFSIQDIVQPLALRVQRPLVSVTVSDASWVSELMWSLFVPFTVYQVRWLRPAHQQPGEGSEAFALRVQQLVARELGQRGTRLTPADKAEHMKRQRHTRPLPQSARPSPPSTPGPSPDWQLQLSALSQRVKEVLPHVPIGIIQRDLARTGCVDTTITNLLEGAVAFVPEDIAEGSQTLPPSGPFPTTSVSKSPSSDPVTPQPAALFAKSSWARQESLQERKQALYEYARRRYKERRAQETD</sequence>
<comment type="similarity">
    <text evidence="6">Belongs to the AUP1 family.</text>
</comment>
<feature type="compositionally biased region" description="Polar residues" evidence="10">
    <location>
        <begin position="475"/>
        <end position="499"/>
    </location>
</feature>
<reference evidence="14" key="1">
    <citation type="submission" date="2025-08" db="UniProtKB">
        <authorList>
            <consortium name="RefSeq"/>
        </authorList>
    </citation>
    <scope>IDENTIFICATION</scope>
    <source>
        <tissue evidence="14">Spleen</tissue>
    </source>
</reference>
<keyword evidence="11" id="KW-0812">Transmembrane</keyword>
<dbReference type="GO" id="GO:0061724">
    <property type="term" value="P:lipophagy"/>
    <property type="evidence" value="ECO:0007669"/>
    <property type="project" value="Ensembl"/>
</dbReference>
<feature type="compositionally biased region" description="Pro residues" evidence="10">
    <location>
        <begin position="408"/>
        <end position="417"/>
    </location>
</feature>
<organism evidence="13 14">
    <name type="scientific">Phascolarctos cinereus</name>
    <name type="common">Koala</name>
    <dbReference type="NCBI Taxonomy" id="38626"/>
    <lineage>
        <taxon>Eukaryota</taxon>
        <taxon>Metazoa</taxon>
        <taxon>Chordata</taxon>
        <taxon>Craniata</taxon>
        <taxon>Vertebrata</taxon>
        <taxon>Euteleostomi</taxon>
        <taxon>Mammalia</taxon>
        <taxon>Metatheria</taxon>
        <taxon>Diprotodontia</taxon>
        <taxon>Phascolarctidae</taxon>
        <taxon>Phascolarctos</taxon>
    </lineage>
</organism>
<feature type="region of interest" description="Disordered" evidence="10">
    <location>
        <begin position="474"/>
        <end position="503"/>
    </location>
</feature>
<feature type="region of interest" description="Disordered" evidence="10">
    <location>
        <begin position="378"/>
        <end position="421"/>
    </location>
</feature>
<evidence type="ECO:0000313" key="14">
    <source>
        <dbReference type="RefSeq" id="XP_020861136.1"/>
    </source>
</evidence>
<dbReference type="PANTHER" id="PTHR15486:SF96">
    <property type="entry name" value="LIPID DROPLET-REGULATING VLDL ASSEMBLY FACTOR AUP1"/>
    <property type="match status" value="1"/>
</dbReference>
<dbReference type="GO" id="GO:0030970">
    <property type="term" value="P:retrograde protein transport, ER to cytosol"/>
    <property type="evidence" value="ECO:0007669"/>
    <property type="project" value="Ensembl"/>
</dbReference>
<dbReference type="KEGG" id="pcw:110221087"/>
<evidence type="ECO:0000256" key="4">
    <source>
        <dbReference type="ARBA" id="ARBA00022824"/>
    </source>
</evidence>
<evidence type="ECO:0000256" key="2">
    <source>
        <dbReference type="ARBA" id="ARBA00004502"/>
    </source>
</evidence>
<dbReference type="CDD" id="cd14420">
    <property type="entry name" value="CUE_AUP1"/>
    <property type="match status" value="1"/>
</dbReference>
<comment type="subcellular location">
    <subcellularLocation>
        <location evidence="1">Endoplasmic reticulum membrane</location>
        <topology evidence="1">Peripheral membrane protein</topology>
    </subcellularLocation>
    <subcellularLocation>
        <location evidence="2">Lipid droplet</location>
    </subcellularLocation>
</comment>
<evidence type="ECO:0000256" key="8">
    <source>
        <dbReference type="ARBA" id="ARBA00035713"/>
    </source>
</evidence>
<evidence type="ECO:0000256" key="6">
    <source>
        <dbReference type="ARBA" id="ARBA00035634"/>
    </source>
</evidence>
<feature type="transmembrane region" description="Helical" evidence="11">
    <location>
        <begin position="148"/>
        <end position="170"/>
    </location>
</feature>
<dbReference type="RefSeq" id="XP_020861136.1">
    <property type="nucleotide sequence ID" value="XM_021005477.1"/>
</dbReference>
<evidence type="ECO:0000256" key="7">
    <source>
        <dbReference type="ARBA" id="ARBA00035685"/>
    </source>
</evidence>
<dbReference type="Pfam" id="PF02845">
    <property type="entry name" value="CUE"/>
    <property type="match status" value="1"/>
</dbReference>
<accession>A0A6P5LYI6</accession>
<evidence type="ECO:0000313" key="13">
    <source>
        <dbReference type="Proteomes" id="UP000515140"/>
    </source>
</evidence>
<dbReference type="Gene3D" id="1.10.8.10">
    <property type="entry name" value="DNA helicase RuvA subunit, C-terminal domain"/>
    <property type="match status" value="1"/>
</dbReference>
<dbReference type="SMART" id="SM00546">
    <property type="entry name" value="CUE"/>
    <property type="match status" value="1"/>
</dbReference>
<dbReference type="GO" id="GO:0009615">
    <property type="term" value="P:response to virus"/>
    <property type="evidence" value="ECO:0007669"/>
    <property type="project" value="Ensembl"/>
</dbReference>
<dbReference type="PROSITE" id="PS51140">
    <property type="entry name" value="CUE"/>
    <property type="match status" value="1"/>
</dbReference>
<name>A0A6P5LYI6_PHACI</name>
<dbReference type="Proteomes" id="UP000515140">
    <property type="component" value="Unplaced"/>
</dbReference>
<keyword evidence="4" id="KW-0256">Endoplasmic reticulum</keyword>
<evidence type="ECO:0000256" key="11">
    <source>
        <dbReference type="SAM" id="Phobius"/>
    </source>
</evidence>
<evidence type="ECO:0000256" key="9">
    <source>
        <dbReference type="ARBA" id="ARBA00057357"/>
    </source>
</evidence>
<evidence type="ECO:0000256" key="10">
    <source>
        <dbReference type="SAM" id="MobiDB-lite"/>
    </source>
</evidence>
<keyword evidence="13" id="KW-1185">Reference proteome</keyword>